<evidence type="ECO:0000313" key="2">
    <source>
        <dbReference type="EMBL" id="KAF2825496.1"/>
    </source>
</evidence>
<dbReference type="Proteomes" id="UP000799424">
    <property type="component" value="Unassembled WGS sequence"/>
</dbReference>
<organism evidence="2 3">
    <name type="scientific">Ophiobolus disseminans</name>
    <dbReference type="NCBI Taxonomy" id="1469910"/>
    <lineage>
        <taxon>Eukaryota</taxon>
        <taxon>Fungi</taxon>
        <taxon>Dikarya</taxon>
        <taxon>Ascomycota</taxon>
        <taxon>Pezizomycotina</taxon>
        <taxon>Dothideomycetes</taxon>
        <taxon>Pleosporomycetidae</taxon>
        <taxon>Pleosporales</taxon>
        <taxon>Pleosporineae</taxon>
        <taxon>Phaeosphaeriaceae</taxon>
        <taxon>Ophiobolus</taxon>
    </lineage>
</organism>
<protein>
    <recommendedName>
        <fullName evidence="4">Cyanovirin-N domain-containing protein</fullName>
    </recommendedName>
</protein>
<gene>
    <name evidence="2" type="ORF">CC86DRAFT_383368</name>
</gene>
<keyword evidence="1" id="KW-0732">Signal</keyword>
<feature type="chain" id="PRO_5025356996" description="Cyanovirin-N domain-containing protein" evidence="1">
    <location>
        <begin position="20"/>
        <end position="143"/>
    </location>
</feature>
<dbReference type="AlphaFoldDB" id="A0A6A6ZXD2"/>
<reference evidence="2" key="1">
    <citation type="journal article" date="2020" name="Stud. Mycol.">
        <title>101 Dothideomycetes genomes: a test case for predicting lifestyles and emergence of pathogens.</title>
        <authorList>
            <person name="Haridas S."/>
            <person name="Albert R."/>
            <person name="Binder M."/>
            <person name="Bloem J."/>
            <person name="Labutti K."/>
            <person name="Salamov A."/>
            <person name="Andreopoulos B."/>
            <person name="Baker S."/>
            <person name="Barry K."/>
            <person name="Bills G."/>
            <person name="Bluhm B."/>
            <person name="Cannon C."/>
            <person name="Castanera R."/>
            <person name="Culley D."/>
            <person name="Daum C."/>
            <person name="Ezra D."/>
            <person name="Gonzalez J."/>
            <person name="Henrissat B."/>
            <person name="Kuo A."/>
            <person name="Liang C."/>
            <person name="Lipzen A."/>
            <person name="Lutzoni F."/>
            <person name="Magnuson J."/>
            <person name="Mondo S."/>
            <person name="Nolan M."/>
            <person name="Ohm R."/>
            <person name="Pangilinan J."/>
            <person name="Park H.-J."/>
            <person name="Ramirez L."/>
            <person name="Alfaro M."/>
            <person name="Sun H."/>
            <person name="Tritt A."/>
            <person name="Yoshinaga Y."/>
            <person name="Zwiers L.-H."/>
            <person name="Turgeon B."/>
            <person name="Goodwin S."/>
            <person name="Spatafora J."/>
            <person name="Crous P."/>
            <person name="Grigoriev I."/>
        </authorList>
    </citation>
    <scope>NUCLEOTIDE SEQUENCE</scope>
    <source>
        <strain evidence="2">CBS 113818</strain>
    </source>
</reference>
<proteinExistence type="predicted"/>
<evidence type="ECO:0000256" key="1">
    <source>
        <dbReference type="SAM" id="SignalP"/>
    </source>
</evidence>
<keyword evidence="3" id="KW-1185">Reference proteome</keyword>
<dbReference type="EMBL" id="MU006228">
    <property type="protein sequence ID" value="KAF2825496.1"/>
    <property type="molecule type" value="Genomic_DNA"/>
</dbReference>
<name>A0A6A6ZXD2_9PLEO</name>
<feature type="signal peptide" evidence="1">
    <location>
        <begin position="1"/>
        <end position="19"/>
    </location>
</feature>
<accession>A0A6A6ZXD2</accession>
<evidence type="ECO:0000313" key="3">
    <source>
        <dbReference type="Proteomes" id="UP000799424"/>
    </source>
</evidence>
<evidence type="ECO:0008006" key="4">
    <source>
        <dbReference type="Google" id="ProtNLM"/>
    </source>
</evidence>
<sequence length="143" mass="15659">MLQNTLLIIALAMAGFISAEPGLRTIARMPGAANVPCKKTCEISLNGTQGCNGKVVLEDACSRPERWTVAAVEGCNGTKIRFWMDDREGQGALASGTLEIMDEKEHTREEWVVNQCRDRVTGKGPLGNRCRHRGETCDVKVLQ</sequence>